<dbReference type="GO" id="GO:0005524">
    <property type="term" value="F:ATP binding"/>
    <property type="evidence" value="ECO:0007669"/>
    <property type="project" value="UniProtKB-KW"/>
</dbReference>
<dbReference type="HAMAP" id="MF_01458">
    <property type="entry name" value="FtsH"/>
    <property type="match status" value="1"/>
</dbReference>
<reference evidence="23" key="3">
    <citation type="submission" date="2025-09" db="UniProtKB">
        <authorList>
            <consortium name="Ensembl"/>
        </authorList>
    </citation>
    <scope>IDENTIFICATION</scope>
</reference>
<comment type="similarity">
    <text evidence="3">In the C-terminal section; belongs to the peptidase M41 family.</text>
</comment>
<dbReference type="Gene3D" id="1.10.8.60">
    <property type="match status" value="1"/>
</dbReference>
<keyword evidence="21" id="KW-0732">Signal</keyword>
<dbReference type="InterPro" id="IPR041569">
    <property type="entry name" value="AAA_lid_3"/>
</dbReference>
<dbReference type="Gene3D" id="1.20.58.760">
    <property type="entry name" value="Peptidase M41"/>
    <property type="match status" value="1"/>
</dbReference>
<keyword evidence="14" id="KW-0496">Mitochondrion</keyword>
<evidence type="ECO:0000256" key="17">
    <source>
        <dbReference type="ARBA" id="ARBA00072035"/>
    </source>
</evidence>
<evidence type="ECO:0000256" key="14">
    <source>
        <dbReference type="ARBA" id="ARBA00023128"/>
    </source>
</evidence>
<reference evidence="23" key="2">
    <citation type="submission" date="2025-08" db="UniProtKB">
        <authorList>
            <consortium name="Ensembl"/>
        </authorList>
    </citation>
    <scope>IDENTIFICATION</scope>
</reference>
<feature type="chain" id="PRO_5025386643" description="ATP-dependent zinc metalloprotease YME1L1" evidence="21">
    <location>
        <begin position="23"/>
        <end position="679"/>
    </location>
</feature>
<dbReference type="FunFam" id="1.20.58.760:FF:000002">
    <property type="entry name" value="ATP-dependent zinc metalloprotease FtsH"/>
    <property type="match status" value="1"/>
</dbReference>
<protein>
    <recommendedName>
        <fullName evidence="17">ATP-dependent zinc metalloprotease YME1L1</fullName>
    </recommendedName>
    <alternativeName>
        <fullName evidence="18">ATP-dependent metalloprotease FtsH1</fullName>
    </alternativeName>
    <alternativeName>
        <fullName evidence="19">YME1-like protein 1</fullName>
    </alternativeName>
</protein>
<evidence type="ECO:0000256" key="2">
    <source>
        <dbReference type="ARBA" id="ARBA00004325"/>
    </source>
</evidence>
<dbReference type="GO" id="GO:0046872">
    <property type="term" value="F:metal ion binding"/>
    <property type="evidence" value="ECO:0007669"/>
    <property type="project" value="UniProtKB-KW"/>
</dbReference>
<evidence type="ECO:0000256" key="4">
    <source>
        <dbReference type="ARBA" id="ARBA00010550"/>
    </source>
</evidence>
<dbReference type="NCBIfam" id="TIGR01241">
    <property type="entry name" value="FtsH_fam"/>
    <property type="match status" value="1"/>
</dbReference>
<keyword evidence="7" id="KW-0479">Metal-binding</keyword>
<name>A0A672J6M2_SALFA</name>
<dbReference type="Pfam" id="PF00004">
    <property type="entry name" value="AAA"/>
    <property type="match status" value="1"/>
</dbReference>
<evidence type="ECO:0000256" key="8">
    <source>
        <dbReference type="ARBA" id="ARBA00022741"/>
    </source>
</evidence>
<evidence type="ECO:0000256" key="10">
    <source>
        <dbReference type="ARBA" id="ARBA00022833"/>
    </source>
</evidence>
<feature type="signal peptide" evidence="21">
    <location>
        <begin position="1"/>
        <end position="22"/>
    </location>
</feature>
<keyword evidence="9" id="KW-0378">Hydrolase</keyword>
<dbReference type="Proteomes" id="UP000472267">
    <property type="component" value="Chromosome 9"/>
</dbReference>
<gene>
    <name evidence="23" type="primary">LOC115394347</name>
</gene>
<evidence type="ECO:0000256" key="20">
    <source>
        <dbReference type="RuleBase" id="RU003651"/>
    </source>
</evidence>
<dbReference type="GO" id="GO:0034982">
    <property type="term" value="P:mitochondrial protein processing"/>
    <property type="evidence" value="ECO:0007669"/>
    <property type="project" value="UniProtKB-ARBA"/>
</dbReference>
<dbReference type="Gene3D" id="3.40.50.300">
    <property type="entry name" value="P-loop containing nucleotide triphosphate hydrolases"/>
    <property type="match status" value="1"/>
</dbReference>
<dbReference type="Ensembl" id="ENSSFAT00005051457.1">
    <property type="protein sequence ID" value="ENSSFAP00005049826.1"/>
    <property type="gene ID" value="ENSSFAG00005023349.1"/>
</dbReference>
<dbReference type="GO" id="GO:0004176">
    <property type="term" value="F:ATP-dependent peptidase activity"/>
    <property type="evidence" value="ECO:0007669"/>
    <property type="project" value="InterPro"/>
</dbReference>
<dbReference type="FunFam" id="1.10.8.60:FF:000001">
    <property type="entry name" value="ATP-dependent zinc metalloprotease FtsH"/>
    <property type="match status" value="1"/>
</dbReference>
<dbReference type="InterPro" id="IPR005936">
    <property type="entry name" value="FtsH"/>
</dbReference>
<dbReference type="GO" id="GO:0010636">
    <property type="term" value="P:positive regulation of mitochondrial fusion"/>
    <property type="evidence" value="ECO:0007669"/>
    <property type="project" value="UniProtKB-ARBA"/>
</dbReference>
<dbReference type="Pfam" id="PF01434">
    <property type="entry name" value="Peptidase_M41"/>
    <property type="match status" value="1"/>
</dbReference>
<comment type="subunit">
    <text evidence="16">Homohexamer; may also form heterohexamers. Exists in several complexes of 600-1100 kDa. Interacts with AFG1L.</text>
</comment>
<dbReference type="PANTHER" id="PTHR23076">
    <property type="entry name" value="METALLOPROTEASE M41 FTSH"/>
    <property type="match status" value="1"/>
</dbReference>
<dbReference type="PROSITE" id="PS00674">
    <property type="entry name" value="AAA"/>
    <property type="match status" value="1"/>
</dbReference>
<keyword evidence="10" id="KW-0862">Zinc</keyword>
<dbReference type="PANTHER" id="PTHR23076:SF97">
    <property type="entry name" value="ATP-DEPENDENT ZINC METALLOPROTEASE YME1L1"/>
    <property type="match status" value="1"/>
</dbReference>
<keyword evidence="24" id="KW-1185">Reference proteome</keyword>
<evidence type="ECO:0000313" key="23">
    <source>
        <dbReference type="Ensembl" id="ENSSFAP00005049826.1"/>
    </source>
</evidence>
<evidence type="ECO:0000256" key="1">
    <source>
        <dbReference type="ARBA" id="ARBA00001947"/>
    </source>
</evidence>
<evidence type="ECO:0000256" key="19">
    <source>
        <dbReference type="ARBA" id="ARBA00078852"/>
    </source>
</evidence>
<dbReference type="GO" id="GO:0016887">
    <property type="term" value="F:ATP hydrolysis activity"/>
    <property type="evidence" value="ECO:0007669"/>
    <property type="project" value="InterPro"/>
</dbReference>
<reference evidence="23" key="1">
    <citation type="submission" date="2019-06" db="EMBL/GenBank/DDBJ databases">
        <authorList>
            <consortium name="Wellcome Sanger Institute Data Sharing"/>
        </authorList>
    </citation>
    <scope>NUCLEOTIDE SEQUENCE [LARGE SCALE GENOMIC DNA]</scope>
</reference>
<evidence type="ECO:0000259" key="22">
    <source>
        <dbReference type="SMART" id="SM00382"/>
    </source>
</evidence>
<dbReference type="InterPro" id="IPR037219">
    <property type="entry name" value="Peptidase_M41-like"/>
</dbReference>
<organism evidence="23 24">
    <name type="scientific">Salarias fasciatus</name>
    <name type="common">Jewelled blenny</name>
    <name type="synonym">Blennius fasciatus</name>
    <dbReference type="NCBI Taxonomy" id="181472"/>
    <lineage>
        <taxon>Eukaryota</taxon>
        <taxon>Metazoa</taxon>
        <taxon>Chordata</taxon>
        <taxon>Craniata</taxon>
        <taxon>Vertebrata</taxon>
        <taxon>Euteleostomi</taxon>
        <taxon>Actinopterygii</taxon>
        <taxon>Neopterygii</taxon>
        <taxon>Teleostei</taxon>
        <taxon>Neoteleostei</taxon>
        <taxon>Acanthomorphata</taxon>
        <taxon>Ovalentaria</taxon>
        <taxon>Blenniimorphae</taxon>
        <taxon>Blenniiformes</taxon>
        <taxon>Blennioidei</taxon>
        <taxon>Blenniidae</taxon>
        <taxon>Salariinae</taxon>
        <taxon>Salarias</taxon>
    </lineage>
</organism>
<dbReference type="InterPro" id="IPR003959">
    <property type="entry name" value="ATPase_AAA_core"/>
</dbReference>
<dbReference type="CDD" id="cd19501">
    <property type="entry name" value="RecA-like_FtsH"/>
    <property type="match status" value="1"/>
</dbReference>
<keyword evidence="5" id="KW-0645">Protease</keyword>
<comment type="cofactor">
    <cofactor evidence="1">
        <name>Zn(2+)</name>
        <dbReference type="ChEBI" id="CHEBI:29105"/>
    </cofactor>
</comment>
<sequence length="679" mass="75299">FLTLHLLCVSQMIVPLSQLINALHSLKNSATASIQTLHKDFTPEHNSFLKEPSVSLRELGLSEVGVSQLDELVSRLLPSPGPEEPPSIPSIWKTSHISTNSFFQNKHVWVQSRGFKTLRSKTRRTESGYDGYTESDAYTPTFMKGLLMREKGQDAQSLDQVMKQKNLPENQQEAFKTGFTEGFMRSQAFTQKTQDSLRRTRLILLVLLLVGIYGLSRTPFLSVRFRTTSGLDSSVDPIQMKNVTFEHVKGVEEAKNELQDVVEFLKNPQKFTVLGGKLPKGILLVGPPGTGKTLLARAVAGEADVPFYYASGSEFDEMFVGVGASRIRNLFKEAKANAPCVIFIDELDSVGGKRIESPMHPYSRQTINQLLAEMDGFKPNEGVIVIGATNFAEALDNALVRPGRFDMQVTVPRPDVKGRTEILNWYLSKIKVDPAVEAEIIARGTVGFSGAELENLVNQAALKAAVDGKEMVTMKDLEFAKDKILMGPERRSVEIDKKNKTITAYHESGHAIVAYYTKDAMPINKATIMPRGPTLGHVSMLPENDRWSETRAQLLAQMDVSMGGRVAEELIFGDDYITTGASSDFDGATKIAKMMVTRFGMSDKLGVMTYGDVSKQSPETQAAIEQEVRALLKDSYDRAKNILKTYSKEHKKLADALLTYETLDAKEIQMVLEGKSLDH</sequence>
<accession>A0A672J6M2</accession>
<proteinExistence type="inferred from homology"/>
<comment type="similarity">
    <text evidence="4">In the N-terminal section; belongs to the AAA ATPase family.</text>
</comment>
<dbReference type="InterPro" id="IPR003960">
    <property type="entry name" value="ATPase_AAA_CS"/>
</dbReference>
<evidence type="ECO:0000256" key="15">
    <source>
        <dbReference type="ARBA" id="ARBA00023136"/>
    </source>
</evidence>
<dbReference type="FunFam" id="3.40.50.300:FF:000195">
    <property type="entry name" value="ATP-dependent zinc metalloprotease FTSH 11"/>
    <property type="match status" value="1"/>
</dbReference>
<evidence type="ECO:0000256" key="12">
    <source>
        <dbReference type="ARBA" id="ARBA00022989"/>
    </source>
</evidence>
<evidence type="ECO:0000256" key="5">
    <source>
        <dbReference type="ARBA" id="ARBA00022670"/>
    </source>
</evidence>
<dbReference type="InterPro" id="IPR027417">
    <property type="entry name" value="P-loop_NTPase"/>
</dbReference>
<keyword evidence="6" id="KW-0812">Transmembrane</keyword>
<keyword evidence="13" id="KW-0482">Metalloprotease</keyword>
<evidence type="ECO:0000256" key="11">
    <source>
        <dbReference type="ARBA" id="ARBA00022840"/>
    </source>
</evidence>
<dbReference type="SMART" id="SM00382">
    <property type="entry name" value="AAA"/>
    <property type="match status" value="1"/>
</dbReference>
<dbReference type="GO" id="GO:0006515">
    <property type="term" value="P:protein quality control for misfolded or incompletely synthesized proteins"/>
    <property type="evidence" value="ECO:0007669"/>
    <property type="project" value="TreeGrafter"/>
</dbReference>
<evidence type="ECO:0000256" key="21">
    <source>
        <dbReference type="SAM" id="SignalP"/>
    </source>
</evidence>
<keyword evidence="11 20" id="KW-0067">ATP-binding</keyword>
<dbReference type="SUPFAM" id="SSF140990">
    <property type="entry name" value="FtsH protease domain-like"/>
    <property type="match status" value="1"/>
</dbReference>
<evidence type="ECO:0000256" key="9">
    <source>
        <dbReference type="ARBA" id="ARBA00022801"/>
    </source>
</evidence>
<keyword evidence="8 20" id="KW-0547">Nucleotide-binding</keyword>
<evidence type="ECO:0000256" key="13">
    <source>
        <dbReference type="ARBA" id="ARBA00023049"/>
    </source>
</evidence>
<evidence type="ECO:0000256" key="18">
    <source>
        <dbReference type="ARBA" id="ARBA00078792"/>
    </source>
</evidence>
<keyword evidence="12" id="KW-1133">Transmembrane helix</keyword>
<dbReference type="InterPro" id="IPR000642">
    <property type="entry name" value="Peptidase_M41"/>
</dbReference>
<evidence type="ECO:0000256" key="16">
    <source>
        <dbReference type="ARBA" id="ARBA00062117"/>
    </source>
</evidence>
<dbReference type="AlphaFoldDB" id="A0A672J6M2"/>
<dbReference type="InterPro" id="IPR003593">
    <property type="entry name" value="AAA+_ATPase"/>
</dbReference>
<evidence type="ECO:0000256" key="3">
    <source>
        <dbReference type="ARBA" id="ARBA00010044"/>
    </source>
</evidence>
<evidence type="ECO:0000313" key="24">
    <source>
        <dbReference type="Proteomes" id="UP000472267"/>
    </source>
</evidence>
<dbReference type="GO" id="GO:0005743">
    <property type="term" value="C:mitochondrial inner membrane"/>
    <property type="evidence" value="ECO:0007669"/>
    <property type="project" value="TreeGrafter"/>
</dbReference>
<dbReference type="GO" id="GO:0007005">
    <property type="term" value="P:mitochondrion organization"/>
    <property type="evidence" value="ECO:0007669"/>
    <property type="project" value="TreeGrafter"/>
</dbReference>
<feature type="domain" description="AAA+ ATPase" evidence="22">
    <location>
        <begin position="278"/>
        <end position="415"/>
    </location>
</feature>
<evidence type="ECO:0000256" key="6">
    <source>
        <dbReference type="ARBA" id="ARBA00022692"/>
    </source>
</evidence>
<keyword evidence="15" id="KW-0472">Membrane</keyword>
<dbReference type="GO" id="GO:0004222">
    <property type="term" value="F:metalloendopeptidase activity"/>
    <property type="evidence" value="ECO:0007669"/>
    <property type="project" value="InterPro"/>
</dbReference>
<dbReference type="SUPFAM" id="SSF52540">
    <property type="entry name" value="P-loop containing nucleoside triphosphate hydrolases"/>
    <property type="match status" value="1"/>
</dbReference>
<comment type="similarity">
    <text evidence="20">Belongs to the AAA ATPase family.</text>
</comment>
<comment type="subcellular location">
    <subcellularLocation>
        <location evidence="2">Mitochondrion membrane</location>
    </subcellularLocation>
</comment>
<evidence type="ECO:0000256" key="7">
    <source>
        <dbReference type="ARBA" id="ARBA00022723"/>
    </source>
</evidence>
<dbReference type="Pfam" id="PF17862">
    <property type="entry name" value="AAA_lid_3"/>
    <property type="match status" value="1"/>
</dbReference>